<dbReference type="KEGG" id="haa:A5892_17195"/>
<dbReference type="Pfam" id="PF03631">
    <property type="entry name" value="Virul_fac_BrkB"/>
    <property type="match status" value="1"/>
</dbReference>
<dbReference type="PANTHER" id="PTHR30213:SF0">
    <property type="entry name" value="UPF0761 MEMBRANE PROTEIN YIHY"/>
    <property type="match status" value="1"/>
</dbReference>
<keyword evidence="3 7" id="KW-0812">Transmembrane</keyword>
<reference evidence="8 9" key="1">
    <citation type="submission" date="2016-04" db="EMBL/GenBank/DDBJ databases">
        <title>Complete Genome Sequence of Halotalea alkalilenta IHB B 13600.</title>
        <authorList>
            <person name="Swarnkar M.K."/>
            <person name="Sharma A."/>
            <person name="Kaushal K."/>
            <person name="Soni R."/>
            <person name="Rana S."/>
            <person name="Singh A.K."/>
            <person name="Gulati A."/>
        </authorList>
    </citation>
    <scope>NUCLEOTIDE SEQUENCE [LARGE SCALE GENOMIC DNA]</scope>
    <source>
        <strain evidence="8 9">IHB B 13600</strain>
    </source>
</reference>
<dbReference type="NCBIfam" id="TIGR00765">
    <property type="entry name" value="yihY_not_rbn"/>
    <property type="match status" value="1"/>
</dbReference>
<feature type="transmembrane region" description="Helical" evidence="7">
    <location>
        <begin position="262"/>
        <end position="286"/>
    </location>
</feature>
<evidence type="ECO:0000256" key="4">
    <source>
        <dbReference type="ARBA" id="ARBA00022989"/>
    </source>
</evidence>
<feature type="transmembrane region" description="Helical" evidence="7">
    <location>
        <begin position="228"/>
        <end position="250"/>
    </location>
</feature>
<comment type="subcellular location">
    <subcellularLocation>
        <location evidence="1">Cell membrane</location>
        <topology evidence="1">Multi-pass membrane protein</topology>
    </subcellularLocation>
</comment>
<dbReference type="PANTHER" id="PTHR30213">
    <property type="entry name" value="INNER MEMBRANE PROTEIN YHJD"/>
    <property type="match status" value="1"/>
</dbReference>
<dbReference type="STRING" id="376489.A5892_17195"/>
<dbReference type="InterPro" id="IPR017039">
    <property type="entry name" value="Virul_fac_BrkB"/>
</dbReference>
<keyword evidence="2" id="KW-1003">Cell membrane</keyword>
<dbReference type="AlphaFoldDB" id="A0A172YIK0"/>
<dbReference type="RefSeq" id="WP_064123837.1">
    <property type="nucleotide sequence ID" value="NZ_CP015243.1"/>
</dbReference>
<dbReference type="PIRSF" id="PIRSF035875">
    <property type="entry name" value="RNase_BN"/>
    <property type="match status" value="1"/>
</dbReference>
<sequence length="325" mass="35381">MEKSRRPLADTGQTARSPLEIPRAGWKQVLLRLYYTSEENHTSLVASGIAFYSLLGLFPAIAALISIWGLVSDPAQVEQQFALLNEFIPADAANMITAQARSVSASAGAGMSLTAIFGLLLTLYSASKGVKTFMEGLNIIYGEKEDRSIIKRTLLNLGLTLGMILMVIVTLFCVAVLPILFSFLPFAGFFAYALYYVRWLLLLGMITLAIAVLYRFAPNRKAARWEWLSIGTIVATVLWIAASIGFSIYVSNFGSYNETYGSIGAVIVVLMWFWLSAYIVLLGAGLNCELERQTSRDSTVGPAKPLGRRGAYAADSVAGDESQPS</sequence>
<evidence type="ECO:0000256" key="6">
    <source>
        <dbReference type="SAM" id="MobiDB-lite"/>
    </source>
</evidence>
<dbReference type="EMBL" id="CP015243">
    <property type="protein sequence ID" value="ANF58982.1"/>
    <property type="molecule type" value="Genomic_DNA"/>
</dbReference>
<proteinExistence type="predicted"/>
<name>A0A172YIK0_9GAMM</name>
<keyword evidence="4 7" id="KW-1133">Transmembrane helix</keyword>
<feature type="transmembrane region" description="Helical" evidence="7">
    <location>
        <begin position="103"/>
        <end position="124"/>
    </location>
</feature>
<evidence type="ECO:0000256" key="7">
    <source>
        <dbReference type="SAM" id="Phobius"/>
    </source>
</evidence>
<dbReference type="Proteomes" id="UP000077875">
    <property type="component" value="Chromosome"/>
</dbReference>
<keyword evidence="9" id="KW-1185">Reference proteome</keyword>
<organism evidence="8 9">
    <name type="scientific">Halotalea alkalilenta</name>
    <dbReference type="NCBI Taxonomy" id="376489"/>
    <lineage>
        <taxon>Bacteria</taxon>
        <taxon>Pseudomonadati</taxon>
        <taxon>Pseudomonadota</taxon>
        <taxon>Gammaproteobacteria</taxon>
        <taxon>Oceanospirillales</taxon>
        <taxon>Halomonadaceae</taxon>
        <taxon>Halotalea</taxon>
    </lineage>
</organism>
<feature type="transmembrane region" description="Helical" evidence="7">
    <location>
        <begin position="49"/>
        <end position="71"/>
    </location>
</feature>
<protein>
    <submittedName>
        <fullName evidence="8">Uncharacterized protein</fullName>
    </submittedName>
</protein>
<accession>A0A172YIK0</accession>
<gene>
    <name evidence="8" type="ORF">A5892_17195</name>
</gene>
<evidence type="ECO:0000313" key="9">
    <source>
        <dbReference type="Proteomes" id="UP000077875"/>
    </source>
</evidence>
<evidence type="ECO:0000256" key="1">
    <source>
        <dbReference type="ARBA" id="ARBA00004651"/>
    </source>
</evidence>
<feature type="transmembrane region" description="Helical" evidence="7">
    <location>
        <begin position="196"/>
        <end position="216"/>
    </location>
</feature>
<evidence type="ECO:0000256" key="2">
    <source>
        <dbReference type="ARBA" id="ARBA00022475"/>
    </source>
</evidence>
<feature type="region of interest" description="Disordered" evidence="6">
    <location>
        <begin position="297"/>
        <end position="325"/>
    </location>
</feature>
<evidence type="ECO:0000256" key="3">
    <source>
        <dbReference type="ARBA" id="ARBA00022692"/>
    </source>
</evidence>
<keyword evidence="5 7" id="KW-0472">Membrane</keyword>
<dbReference type="GO" id="GO:0005886">
    <property type="term" value="C:plasma membrane"/>
    <property type="evidence" value="ECO:0007669"/>
    <property type="project" value="UniProtKB-SubCell"/>
</dbReference>
<feature type="transmembrane region" description="Helical" evidence="7">
    <location>
        <begin position="154"/>
        <end position="184"/>
    </location>
</feature>
<evidence type="ECO:0000313" key="8">
    <source>
        <dbReference type="EMBL" id="ANF58982.1"/>
    </source>
</evidence>
<evidence type="ECO:0000256" key="5">
    <source>
        <dbReference type="ARBA" id="ARBA00023136"/>
    </source>
</evidence>